<keyword evidence="3" id="KW-1185">Reference proteome</keyword>
<accession>H1DK16</accession>
<organism evidence="2 3">
    <name type="scientific">Odoribacter laneus YIT 12061</name>
    <dbReference type="NCBI Taxonomy" id="742817"/>
    <lineage>
        <taxon>Bacteria</taxon>
        <taxon>Pseudomonadati</taxon>
        <taxon>Bacteroidota</taxon>
        <taxon>Bacteroidia</taxon>
        <taxon>Bacteroidales</taxon>
        <taxon>Odoribacteraceae</taxon>
        <taxon>Odoribacter</taxon>
    </lineage>
</organism>
<comment type="caution">
    <text evidence="2">The sequence shown here is derived from an EMBL/GenBank/DDBJ whole genome shotgun (WGS) entry which is preliminary data.</text>
</comment>
<dbReference type="Pfam" id="PF09697">
    <property type="entry name" value="Porph_ging"/>
    <property type="match status" value="1"/>
</dbReference>
<gene>
    <name evidence="2" type="ORF">HMPREF9449_02602</name>
</gene>
<dbReference type="InterPro" id="IPR005901">
    <property type="entry name" value="GLPGLI"/>
</dbReference>
<feature type="chain" id="PRO_5003550233" description="GLPGLI family protein" evidence="1">
    <location>
        <begin position="18"/>
        <end position="296"/>
    </location>
</feature>
<dbReference type="GeneID" id="98070137"/>
<protein>
    <recommendedName>
        <fullName evidence="4">GLPGLI family protein</fullName>
    </recommendedName>
</protein>
<dbReference type="STRING" id="742817.HMPREF9449_02602"/>
<name>H1DK16_9BACT</name>
<reference evidence="2 3" key="1">
    <citation type="submission" date="2012-01" db="EMBL/GenBank/DDBJ databases">
        <title>The Genome Sequence of Odoribacter laneus YIT 12061.</title>
        <authorList>
            <consortium name="The Broad Institute Genome Sequencing Platform"/>
            <person name="Earl A."/>
            <person name="Ward D."/>
            <person name="Feldgarden M."/>
            <person name="Gevers D."/>
            <person name="Morotomi M."/>
            <person name="Young S.K."/>
            <person name="Zeng Q."/>
            <person name="Gargeya S."/>
            <person name="Fitzgerald M."/>
            <person name="Haas B."/>
            <person name="Abouelleil A."/>
            <person name="Alvarado L."/>
            <person name="Arachchi H.M."/>
            <person name="Berlin A."/>
            <person name="Chapman S.B."/>
            <person name="Gearin G."/>
            <person name="Goldberg J."/>
            <person name="Griggs A."/>
            <person name="Gujja S."/>
            <person name="Hansen M."/>
            <person name="Heiman D."/>
            <person name="Howarth C."/>
            <person name="Larimer J."/>
            <person name="Lui A."/>
            <person name="MacDonald P.J.P."/>
            <person name="McCowen C."/>
            <person name="Montmayeur A."/>
            <person name="Murphy C."/>
            <person name="Neiman D."/>
            <person name="Pearson M."/>
            <person name="Priest M."/>
            <person name="Roberts A."/>
            <person name="Saif S."/>
            <person name="Shea T."/>
            <person name="Sisk P."/>
            <person name="Stolte C."/>
            <person name="Sykes S."/>
            <person name="Wortman J."/>
            <person name="Nusbaum C."/>
            <person name="Birren B."/>
        </authorList>
    </citation>
    <scope>NUCLEOTIDE SEQUENCE [LARGE SCALE GENOMIC DNA]</scope>
    <source>
        <strain evidence="2 3">YIT 12061</strain>
    </source>
</reference>
<dbReference type="Proteomes" id="UP000004892">
    <property type="component" value="Unassembled WGS sequence"/>
</dbReference>
<keyword evidence="1" id="KW-0732">Signal</keyword>
<dbReference type="HOGENOM" id="CLU_066214_1_2_10"/>
<feature type="signal peptide" evidence="1">
    <location>
        <begin position="1"/>
        <end position="17"/>
    </location>
</feature>
<dbReference type="AlphaFoldDB" id="H1DK16"/>
<sequence length="296" mass="34066">MKKMSFVLVFVFGSIMAGNSQNNQIISIKVGEQMSVNSGMPVEHKEIGTAVMEFMYDYRYLRDTADINSAVTDRMVLQVGYGLSKFTSYRVMLIDSLISVSTPDQIKANPGRYVGGETFSLYKNYPTGKFTTTDKIATDWFLIEELIPTQEWSMTEGTKEILGYKCRRATCNFRGRDYIAYYTDEIPVADGPWKFGGLPGFIMEVRDIHDHYSFVCVGINSKANRQITMPEVEYNKTSREKFYRTKYRYDINPMGYLETVSGVKVHIITPEGKSRPDLAQPRKLTYDYIETDWKNY</sequence>
<dbReference type="RefSeq" id="WP_009137746.1">
    <property type="nucleotide sequence ID" value="NZ_JH594597.1"/>
</dbReference>
<dbReference type="eggNOG" id="ENOG5032Y7Q">
    <property type="taxonomic scope" value="Bacteria"/>
</dbReference>
<evidence type="ECO:0000313" key="3">
    <source>
        <dbReference type="Proteomes" id="UP000004892"/>
    </source>
</evidence>
<evidence type="ECO:0000256" key="1">
    <source>
        <dbReference type="SAM" id="SignalP"/>
    </source>
</evidence>
<dbReference type="EMBL" id="ADMC01000028">
    <property type="protein sequence ID" value="EHP45630.1"/>
    <property type="molecule type" value="Genomic_DNA"/>
</dbReference>
<proteinExistence type="predicted"/>
<dbReference type="NCBIfam" id="TIGR01200">
    <property type="entry name" value="GLPGLI"/>
    <property type="match status" value="1"/>
</dbReference>
<evidence type="ECO:0008006" key="4">
    <source>
        <dbReference type="Google" id="ProtNLM"/>
    </source>
</evidence>
<evidence type="ECO:0000313" key="2">
    <source>
        <dbReference type="EMBL" id="EHP45630.1"/>
    </source>
</evidence>
<dbReference type="PATRIC" id="fig|742817.3.peg.2785"/>